<evidence type="ECO:0000259" key="1">
    <source>
        <dbReference type="SMART" id="SM00245"/>
    </source>
</evidence>
<dbReference type="InterPro" id="IPR036034">
    <property type="entry name" value="PDZ_sf"/>
</dbReference>
<protein>
    <recommendedName>
        <fullName evidence="1">Tail specific protease domain-containing protein</fullName>
    </recommendedName>
</protein>
<dbReference type="PANTHER" id="PTHR11261:SF3">
    <property type="entry name" value="RETINOL-BINDING PROTEIN 3"/>
    <property type="match status" value="1"/>
</dbReference>
<dbReference type="PANTHER" id="PTHR11261">
    <property type="entry name" value="INTERPHOTORECEPTOR RETINOID-BINDING PROTEIN"/>
    <property type="match status" value="1"/>
</dbReference>
<dbReference type="EMBL" id="MDZB01000153">
    <property type="protein sequence ID" value="OGX82028.1"/>
    <property type="molecule type" value="Genomic_DNA"/>
</dbReference>
<keyword evidence="3" id="KW-1185">Reference proteome</keyword>
<dbReference type="Pfam" id="PF14684">
    <property type="entry name" value="Tricorn_C1"/>
    <property type="match status" value="1"/>
</dbReference>
<organism evidence="2 3">
    <name type="scientific">Hymenobacter lapidarius</name>
    <dbReference type="NCBI Taxonomy" id="1908237"/>
    <lineage>
        <taxon>Bacteria</taxon>
        <taxon>Pseudomonadati</taxon>
        <taxon>Bacteroidota</taxon>
        <taxon>Cytophagia</taxon>
        <taxon>Cytophagales</taxon>
        <taxon>Hymenobacteraceae</taxon>
        <taxon>Hymenobacter</taxon>
    </lineage>
</organism>
<name>A0A1G1STS9_9BACT</name>
<dbReference type="SMART" id="SM00245">
    <property type="entry name" value="TSPc"/>
    <property type="match status" value="1"/>
</dbReference>
<sequence>MDLIPAASRQEFCPVDGRRPFFTAMKKHLLVLLAGLIGTWILPGRAAAQKPPLTRQQYQADFNYFWNTVRTNYCYFPQKQTDWEQVHALYQPQLDTLNTRRAFVRLLENALAELYDPHAGLSTNRPDSRRLVPTGTDVWAEFAGSRAVVRAVRPAFGAERSGVRPGMVVTAVNGVPVEEAIKLFLPRGLRQADAAARNFGLLQLLAGDHRTPRVWSLRAAGSTLTARPDEAGMQLENIRYPMRLEVRRIGAVGYIKVNNCLFDNGLIAPFDSVLTALGDTQGLILDLRETPSGGNTTVARAIMGRFIKSEAPYQRHELPEEAQTQTRRSWLELVGPRGVRYAAPLVVLVGRWTGSMGEGLAIGFDALGRATVVGSEMARLNGAIYSYKLPNSGIGFSIPVERLFHVNGQPREAFRPPVYLDPEASARGSDAASDPALQKALNLLQSQK</sequence>
<dbReference type="Gene3D" id="2.30.42.10">
    <property type="match status" value="1"/>
</dbReference>
<dbReference type="InterPro" id="IPR029045">
    <property type="entry name" value="ClpP/crotonase-like_dom_sf"/>
</dbReference>
<dbReference type="GO" id="GO:0008236">
    <property type="term" value="F:serine-type peptidase activity"/>
    <property type="evidence" value="ECO:0007669"/>
    <property type="project" value="InterPro"/>
</dbReference>
<dbReference type="Pfam" id="PF03572">
    <property type="entry name" value="Peptidase_S41"/>
    <property type="match status" value="1"/>
</dbReference>
<reference evidence="2 3" key="1">
    <citation type="submission" date="2016-08" db="EMBL/GenBank/DDBJ databases">
        <title>Hymenobacter coccineus sp. nov., Hymenobacter lapidarius sp. nov. and Hymenobacter glacialis sp. nov., isolated from Antarctic soil.</title>
        <authorList>
            <person name="Sedlacek I."/>
            <person name="Kralova S."/>
            <person name="Kyrova K."/>
            <person name="Maslanova I."/>
            <person name="Stankova E."/>
            <person name="Vrbovska V."/>
            <person name="Nemec M."/>
            <person name="Bartak M."/>
            <person name="Svec P."/>
            <person name="Busse H.-J."/>
            <person name="Pantucek R."/>
        </authorList>
    </citation>
    <scope>NUCLEOTIDE SEQUENCE [LARGE SCALE GENOMIC DNA]</scope>
    <source>
        <strain evidence="2 3">CCM 8643</strain>
    </source>
</reference>
<feature type="domain" description="Tail specific protease" evidence="1">
    <location>
        <begin position="221"/>
        <end position="425"/>
    </location>
</feature>
<gene>
    <name evidence="2" type="ORF">BEN47_05260</name>
</gene>
<comment type="caution">
    <text evidence="2">The sequence shown here is derived from an EMBL/GenBank/DDBJ whole genome shotgun (WGS) entry which is preliminary data.</text>
</comment>
<dbReference type="STRING" id="1908237.BEN47_05260"/>
<accession>A0A1G1STS9</accession>
<evidence type="ECO:0000313" key="3">
    <source>
        <dbReference type="Proteomes" id="UP000176294"/>
    </source>
</evidence>
<dbReference type="Proteomes" id="UP000176294">
    <property type="component" value="Unassembled WGS sequence"/>
</dbReference>
<dbReference type="AlphaFoldDB" id="A0A1G1STS9"/>
<dbReference type="Gene3D" id="3.30.750.44">
    <property type="match status" value="1"/>
</dbReference>
<evidence type="ECO:0000313" key="2">
    <source>
        <dbReference type="EMBL" id="OGX82028.1"/>
    </source>
</evidence>
<dbReference type="SUPFAM" id="SSF52096">
    <property type="entry name" value="ClpP/crotonase"/>
    <property type="match status" value="1"/>
</dbReference>
<dbReference type="InterPro" id="IPR028204">
    <property type="entry name" value="Tricorn_C1"/>
</dbReference>
<dbReference type="InterPro" id="IPR005151">
    <property type="entry name" value="Tail-specific_protease"/>
</dbReference>
<dbReference type="SUPFAM" id="SSF50156">
    <property type="entry name" value="PDZ domain-like"/>
    <property type="match status" value="1"/>
</dbReference>
<proteinExistence type="predicted"/>
<dbReference type="Gene3D" id="3.90.226.10">
    <property type="entry name" value="2-enoyl-CoA Hydratase, Chain A, domain 1"/>
    <property type="match status" value="1"/>
</dbReference>
<dbReference type="GO" id="GO:0006508">
    <property type="term" value="P:proteolysis"/>
    <property type="evidence" value="ECO:0007669"/>
    <property type="project" value="InterPro"/>
</dbReference>